<dbReference type="Pfam" id="PF07603">
    <property type="entry name" value="Lcl_C"/>
    <property type="match status" value="1"/>
</dbReference>
<dbReference type="PANTHER" id="PTHR35812">
    <property type="entry name" value="LIPOPROTEIN"/>
    <property type="match status" value="1"/>
</dbReference>
<evidence type="ECO:0000313" key="3">
    <source>
        <dbReference type="EMBL" id="MCV2366976.1"/>
    </source>
</evidence>
<dbReference type="RefSeq" id="WP_263569586.1">
    <property type="nucleotide sequence ID" value="NZ_JAJIRN010000001.1"/>
</dbReference>
<dbReference type="EMBL" id="JAJIRN010000001">
    <property type="protein sequence ID" value="MCV2366976.1"/>
    <property type="molecule type" value="Genomic_DNA"/>
</dbReference>
<evidence type="ECO:0000259" key="2">
    <source>
        <dbReference type="Pfam" id="PF07603"/>
    </source>
</evidence>
<feature type="domain" description="Lcl C-terminal" evidence="2">
    <location>
        <begin position="49"/>
        <end position="187"/>
    </location>
</feature>
<comment type="caution">
    <text evidence="3">The sequence shown here is derived from an EMBL/GenBank/DDBJ whole genome shotgun (WGS) entry which is preliminary data.</text>
</comment>
<keyword evidence="1" id="KW-0732">Signal</keyword>
<evidence type="ECO:0000256" key="1">
    <source>
        <dbReference type="SAM" id="SignalP"/>
    </source>
</evidence>
<organism evidence="3 4">
    <name type="scientific">Roseateles oligotrophus</name>
    <dbReference type="NCBI Taxonomy" id="1769250"/>
    <lineage>
        <taxon>Bacteria</taxon>
        <taxon>Pseudomonadati</taxon>
        <taxon>Pseudomonadota</taxon>
        <taxon>Betaproteobacteria</taxon>
        <taxon>Burkholderiales</taxon>
        <taxon>Sphaerotilaceae</taxon>
        <taxon>Roseateles</taxon>
    </lineage>
</organism>
<keyword evidence="4" id="KW-1185">Reference proteome</keyword>
<proteinExistence type="predicted"/>
<dbReference type="PANTHER" id="PTHR35812:SF1">
    <property type="entry name" value="LIPOPROTEIN"/>
    <property type="match status" value="1"/>
</dbReference>
<dbReference type="InterPro" id="IPR011460">
    <property type="entry name" value="Lcl_C"/>
</dbReference>
<feature type="chain" id="PRO_5046311394" evidence="1">
    <location>
        <begin position="20"/>
        <end position="736"/>
    </location>
</feature>
<feature type="signal peptide" evidence="1">
    <location>
        <begin position="1"/>
        <end position="19"/>
    </location>
</feature>
<gene>
    <name evidence="3" type="ORF">LNV07_02555</name>
</gene>
<accession>A0ABT2Y9J9</accession>
<reference evidence="3 4" key="1">
    <citation type="submission" date="2021-11" db="EMBL/GenBank/DDBJ databases">
        <authorList>
            <person name="Liang Q."/>
            <person name="Mou H."/>
            <person name="Liu Z."/>
        </authorList>
    </citation>
    <scope>NUCLEOTIDE SEQUENCE [LARGE SCALE GENOMIC DNA]</scope>
    <source>
        <strain evidence="3 4">CHU3</strain>
    </source>
</reference>
<sequence length="736" mass="81558">MKRLILGAMTISLSLSILAQTVGDPNKYSTSRDNPSCKFFDGFADNGDGTVTDPRNGYIWNLCPVGQTWNLAEKKCAGDPAYKTWYEAVNQTKKIEDSSWRIPTLREANSIVGVYEKGCKENGTDKIVGRATIARYDNSIQAISEKFIQKIGQNGFPVEFWTLSTCQKNDAFACVVNGKTGEVLDNISRNNIRLVYLIKNGDRKGDNEYAMLAKKFPNFVSVVKLERSDQDKEVNTENELQPVIPPLVSTASSGKPAKSYINSSRNSCKPFSKYIYTEYGTAIDPRTGLEWTRCMLGQSWNGSTCTGNAITEDIGIDLKELQSHLSDVQFAGSTEWRLPTGAEMSISFHEDEPIECQKNSGAFVPPFLYSMSDTEAKDPRFFTAPYRTNGMSYDDLDSYGYGDPLKIKKHLICDGNYCLRRQGYDLSGAGWIFVRFASKSIPKPEFGANEFVDPATSLAWLRCPVGAKVAIENGVELCKAFDTSLFSIDEALHKIQKDYRDWRLPTPTEIMYLVGRSARMNRIPYWLTTLNRDSCSYAASTNARIFPNGPHRNDSFVYAANSRRDGWDRSFRSVNLVLNENFCALSASAYGTEKLPLFLVKGHDSSGNWEKLVSEKLTAHKVQVQASQQIQRDNLAFESSFSGKLLKSLFGKAPDSASANSTSQASGGGAFVCTGKCTGSWMKNGSTFTVSVSAPSLDKAREAAAEAANKDVCKADAKRYNQGMSANWVEVRCQAR</sequence>
<dbReference type="Proteomes" id="UP001209701">
    <property type="component" value="Unassembled WGS sequence"/>
</dbReference>
<protein>
    <submittedName>
        <fullName evidence="3">DUF1566 domain-containing protein</fullName>
    </submittedName>
</protein>
<name>A0ABT2Y9J9_9BURK</name>
<evidence type="ECO:0000313" key="4">
    <source>
        <dbReference type="Proteomes" id="UP001209701"/>
    </source>
</evidence>